<dbReference type="OrthoDB" id="3364132at2759"/>
<evidence type="ECO:0000313" key="5">
    <source>
        <dbReference type="Proteomes" id="UP000017200"/>
    </source>
</evidence>
<dbReference type="HOGENOM" id="CLU_601583_0_0_1"/>
<dbReference type="InParanoid" id="U5HH84"/>
<dbReference type="Pfam" id="PF25534">
    <property type="entry name" value="DUF7918"/>
    <property type="match status" value="1"/>
</dbReference>
<dbReference type="STRING" id="683840.U5HH84"/>
<proteinExistence type="predicted"/>
<sequence length="455" mass="50903">MSTSMISTSDYDCYVAIDGRRVPVYAASSCGGHLHGYVESIAGSAFTVHVLAKGRQLNRDERAIALDVDGNRMAFQKAPRDCRTSANAPDRVVSFLGQRCSATTIKPFYFADLSLTDDDRRATHVDEHTLRSLGTIALKFYRVRIEGVNSAPRFATADTAVVHEKAKHRAHHQVKLGEARSATQKEHLRYAWIDKRNSPYLSISFSYLPREMLEARDLMPRSIPSDTRGGSRALPRLITPETCRHFASLRDVSASPSPTQPKSPSPQVKRPLSSPASLWLAIKNEHGPESFDERQVSPGQMPPPSMPTRTPMLPRSVNPELPPRMQTPLRVRQIVQSEPRKPSMAIAMAPPVAPSTPLTSLKMENRNLEIELERLKQARLKEELERMRSSMKGQENRLGASEVLNGDADSIKRTSVKRERERDELGDDGRHSSADSQYPTIRSAKRRPFEVIIVD</sequence>
<dbReference type="AlphaFoldDB" id="U5HH84"/>
<dbReference type="OMA" id="TACESNM"/>
<keyword evidence="5" id="KW-1185">Reference proteome</keyword>
<dbReference type="PANTHER" id="PTHR36223">
    <property type="entry name" value="BETA-LACTAMASE-TYPE TRANSPEPTIDASE FOLD DOMAIN CONTAINING PROTEIN"/>
    <property type="match status" value="1"/>
</dbReference>
<feature type="domain" description="DUF7918" evidence="2">
    <location>
        <begin position="15"/>
        <end position="222"/>
    </location>
</feature>
<dbReference type="EMBL" id="GL541762">
    <property type="protein sequence ID" value="KDE03061.1"/>
    <property type="molecule type" value="Genomic_DNA"/>
</dbReference>
<reference evidence="5" key="1">
    <citation type="submission" date="2010-11" db="EMBL/GenBank/DDBJ databases">
        <title>The genome sequence of Microbotryum violaceum strain p1A1 Lamole.</title>
        <authorList>
            <person name="Cuomo C."/>
            <person name="Perlin M."/>
            <person name="Young S.K."/>
            <person name="Zeng Q."/>
            <person name="Gargeya S."/>
            <person name="Alvarado L."/>
            <person name="Berlin A."/>
            <person name="Chapman S.B."/>
            <person name="Chen Z."/>
            <person name="Freedman E."/>
            <person name="Gellesch M."/>
            <person name="Goldberg J."/>
            <person name="Griggs A."/>
            <person name="Gujja S."/>
            <person name="Heilman E."/>
            <person name="Heiman D."/>
            <person name="Howarth C."/>
            <person name="Mehta T."/>
            <person name="Neiman D."/>
            <person name="Pearson M."/>
            <person name="Roberts A."/>
            <person name="Saif S."/>
            <person name="Shea T."/>
            <person name="Shenoy N."/>
            <person name="Sisk P."/>
            <person name="Stolte C."/>
            <person name="Sykes S."/>
            <person name="White J."/>
            <person name="Yandava C."/>
            <person name="Haas B."/>
            <person name="Nusbaum C."/>
            <person name="Birren B."/>
        </authorList>
    </citation>
    <scope>NUCLEOTIDE SEQUENCE [LARGE SCALE GENOMIC DNA]</scope>
    <source>
        <strain evidence="5">p1A1 Lamole</strain>
    </source>
</reference>
<feature type="compositionally biased region" description="Basic and acidic residues" evidence="1">
    <location>
        <begin position="409"/>
        <end position="433"/>
    </location>
</feature>
<feature type="region of interest" description="Disordered" evidence="1">
    <location>
        <begin position="288"/>
        <end position="310"/>
    </location>
</feature>
<evidence type="ECO:0000313" key="4">
    <source>
        <dbReference type="EnsemblFungi" id="MVLG_06422T0"/>
    </source>
</evidence>
<dbReference type="InterPro" id="IPR057678">
    <property type="entry name" value="DUF7918"/>
</dbReference>
<dbReference type="Proteomes" id="UP000017200">
    <property type="component" value="Unassembled WGS sequence"/>
</dbReference>
<evidence type="ECO:0000259" key="2">
    <source>
        <dbReference type="Pfam" id="PF25534"/>
    </source>
</evidence>
<accession>U5HH84</accession>
<reference evidence="3 5" key="3">
    <citation type="journal article" date="2015" name="BMC Genomics">
        <title>Sex and parasites: genomic and transcriptomic analysis of Microbotryum lychnidis-dioicae, the biotrophic and plant-castrating anther smut fungus.</title>
        <authorList>
            <person name="Perlin M.H."/>
            <person name="Amselem J."/>
            <person name="Fontanillas E."/>
            <person name="Toh S.S."/>
            <person name="Chen Z."/>
            <person name="Goldberg J."/>
            <person name="Duplessis S."/>
            <person name="Henrissat B."/>
            <person name="Young S."/>
            <person name="Zeng Q."/>
            <person name="Aguileta G."/>
            <person name="Petit E."/>
            <person name="Badouin H."/>
            <person name="Andrews J."/>
            <person name="Razeeq D."/>
            <person name="Gabaldon T."/>
            <person name="Quesneville H."/>
            <person name="Giraud T."/>
            <person name="Hood M.E."/>
            <person name="Schultz D.J."/>
            <person name="Cuomo C.A."/>
        </authorList>
    </citation>
    <scope>NUCLEOTIDE SEQUENCE [LARGE SCALE GENOMIC DNA]</scope>
    <source>
        <strain evidence="3">P1A1 Lamole</strain>
        <strain evidence="5">p1A1 Lamole</strain>
    </source>
</reference>
<name>U5HH84_USTV1</name>
<reference evidence="3" key="2">
    <citation type="submission" date="2010-11" db="EMBL/GenBank/DDBJ databases">
        <authorList>
            <consortium name="The Broad Institute Genome Sequencing Platform"/>
            <person name="Earl A."/>
            <person name="Ward D."/>
            <person name="Feldgarden M."/>
            <person name="Gevers D."/>
            <person name="Butler R."/>
            <person name="Young S.K."/>
            <person name="Zeng Q."/>
            <person name="Gargeya S."/>
            <person name="Fitzgerald M."/>
            <person name="Haas B."/>
            <person name="Abouelleil A."/>
            <person name="Alvarado L."/>
            <person name="Arachchi H.M."/>
            <person name="Berlin A."/>
            <person name="Brown A."/>
            <person name="Chapman S.B."/>
            <person name="Chen Z."/>
            <person name="Dunbar C."/>
            <person name="Freedman E."/>
            <person name="Gearin G."/>
            <person name="Gellesch M."/>
            <person name="Goldberg J."/>
            <person name="Griggs A."/>
            <person name="Gujja S."/>
            <person name="Heilman E."/>
            <person name="Heiman D."/>
            <person name="Howarth C."/>
            <person name="Larson L."/>
            <person name="Lui A."/>
            <person name="MacDonald P.J.P."/>
            <person name="Mehta T."/>
            <person name="Montmayeur A."/>
            <person name="Murphy C."/>
            <person name="Neiman D."/>
            <person name="Pearson M."/>
            <person name="Priest M."/>
            <person name="Roberts A."/>
            <person name="Saif S."/>
            <person name="Shea T."/>
            <person name="Shenoy N."/>
            <person name="Sisk P."/>
            <person name="Stolte C."/>
            <person name="Sykes S."/>
            <person name="White J."/>
            <person name="Yandava C."/>
            <person name="Wortman J."/>
            <person name="Nusbaum C."/>
            <person name="Birren B."/>
        </authorList>
    </citation>
    <scope>NUCLEOTIDE SEQUENCE</scope>
    <source>
        <strain evidence="3">P1A1 Lamole</strain>
    </source>
</reference>
<dbReference type="PANTHER" id="PTHR36223:SF1">
    <property type="entry name" value="TRANSCRIPTION ELONGATION FACTOR EAF N-TERMINAL DOMAIN-CONTAINING PROTEIN"/>
    <property type="match status" value="1"/>
</dbReference>
<dbReference type="EMBL" id="AEIJ01000774">
    <property type="status" value="NOT_ANNOTATED_CDS"/>
    <property type="molecule type" value="Genomic_DNA"/>
</dbReference>
<evidence type="ECO:0000313" key="3">
    <source>
        <dbReference type="EMBL" id="KDE03061.1"/>
    </source>
</evidence>
<protein>
    <recommendedName>
        <fullName evidence="2">DUF7918 domain-containing protein</fullName>
    </recommendedName>
</protein>
<organism evidence="3">
    <name type="scientific">Microbotryum lychnidis-dioicae (strain p1A1 Lamole / MvSl-1064)</name>
    <name type="common">Anther smut fungus</name>
    <dbReference type="NCBI Taxonomy" id="683840"/>
    <lineage>
        <taxon>Eukaryota</taxon>
        <taxon>Fungi</taxon>
        <taxon>Dikarya</taxon>
        <taxon>Basidiomycota</taxon>
        <taxon>Pucciniomycotina</taxon>
        <taxon>Microbotryomycetes</taxon>
        <taxon>Microbotryales</taxon>
        <taxon>Microbotryaceae</taxon>
        <taxon>Microbotryum</taxon>
    </lineage>
</organism>
<feature type="region of interest" description="Disordered" evidence="1">
    <location>
        <begin position="250"/>
        <end position="274"/>
    </location>
</feature>
<gene>
    <name evidence="3" type="ORF">MVLG_06422</name>
</gene>
<dbReference type="EnsemblFungi" id="MVLG_06422T0">
    <property type="protein sequence ID" value="MVLG_06422T0"/>
    <property type="gene ID" value="MVLG_06422"/>
</dbReference>
<reference evidence="4" key="4">
    <citation type="submission" date="2015-06" db="UniProtKB">
        <authorList>
            <consortium name="EnsemblFungi"/>
        </authorList>
    </citation>
    <scope>IDENTIFICATION</scope>
</reference>
<feature type="region of interest" description="Disordered" evidence="1">
    <location>
        <begin position="386"/>
        <end position="442"/>
    </location>
</feature>
<evidence type="ECO:0000256" key="1">
    <source>
        <dbReference type="SAM" id="MobiDB-lite"/>
    </source>
</evidence>